<feature type="compositionally biased region" description="Polar residues" evidence="1">
    <location>
        <begin position="111"/>
        <end position="121"/>
    </location>
</feature>
<dbReference type="AlphaFoldDB" id="A0A285TUL0"/>
<organism evidence="2 3">
    <name type="scientific">Stappia indica</name>
    <dbReference type="NCBI Taxonomy" id="538381"/>
    <lineage>
        <taxon>Bacteria</taxon>
        <taxon>Pseudomonadati</taxon>
        <taxon>Pseudomonadota</taxon>
        <taxon>Alphaproteobacteria</taxon>
        <taxon>Hyphomicrobiales</taxon>
        <taxon>Stappiaceae</taxon>
        <taxon>Stappia</taxon>
    </lineage>
</organism>
<feature type="region of interest" description="Disordered" evidence="1">
    <location>
        <begin position="73"/>
        <end position="121"/>
    </location>
</feature>
<name>A0A285TUL0_9HYPH</name>
<reference evidence="2 3" key="1">
    <citation type="submission" date="2017-08" db="EMBL/GenBank/DDBJ databases">
        <authorList>
            <person name="de Groot N.N."/>
        </authorList>
    </citation>
    <scope>NUCLEOTIDE SEQUENCE [LARGE SCALE GENOMIC DNA]</scope>
    <source>
        <strain evidence="2 3">USBA 352</strain>
    </source>
</reference>
<feature type="region of interest" description="Disordered" evidence="1">
    <location>
        <begin position="154"/>
        <end position="175"/>
    </location>
</feature>
<keyword evidence="3" id="KW-1185">Reference proteome</keyword>
<protein>
    <submittedName>
        <fullName evidence="2">Uncharacterized protein</fullName>
    </submittedName>
</protein>
<evidence type="ECO:0000313" key="3">
    <source>
        <dbReference type="Proteomes" id="UP000219331"/>
    </source>
</evidence>
<proteinExistence type="predicted"/>
<evidence type="ECO:0000313" key="2">
    <source>
        <dbReference type="EMBL" id="SOC25486.1"/>
    </source>
</evidence>
<dbReference type="EMBL" id="OBML01000014">
    <property type="protein sequence ID" value="SOC25486.1"/>
    <property type="molecule type" value="Genomic_DNA"/>
</dbReference>
<accession>A0A285TUL0</accession>
<evidence type="ECO:0000256" key="1">
    <source>
        <dbReference type="SAM" id="MobiDB-lite"/>
    </source>
</evidence>
<dbReference type="Proteomes" id="UP000219331">
    <property type="component" value="Unassembled WGS sequence"/>
</dbReference>
<gene>
    <name evidence="2" type="ORF">SAMN05421512_11489</name>
</gene>
<sequence>MLSITFPRAPAGRARASCTWLPSDSLSGVMESRARLFAATLCRLVLVAMIALAGATAGNLGDAFAAAVPADRQQAHNHAPSPMVAAHAADDAHAAGHGSARSHDMAPHASHGQTPEGSHHQTGSTVDCCLSFCFPGLAEDCAPGFAHLPAAKPESDHAVRLEPQPPHLTDRPPRA</sequence>